<evidence type="ECO:0000313" key="2">
    <source>
        <dbReference type="EMBL" id="RGD56453.1"/>
    </source>
</evidence>
<dbReference type="RefSeq" id="WP_049649263.1">
    <property type="nucleotide sequence ID" value="NZ_QVIG01000001.1"/>
</dbReference>
<organism evidence="2 3">
    <name type="scientific">Kitasatospora xanthocidica</name>
    <dbReference type="NCBI Taxonomy" id="83382"/>
    <lineage>
        <taxon>Bacteria</taxon>
        <taxon>Bacillati</taxon>
        <taxon>Actinomycetota</taxon>
        <taxon>Actinomycetes</taxon>
        <taxon>Kitasatosporales</taxon>
        <taxon>Streptomycetaceae</taxon>
        <taxon>Kitasatospora</taxon>
    </lineage>
</organism>
<protein>
    <submittedName>
        <fullName evidence="2">Uncharacterized protein</fullName>
    </submittedName>
</protein>
<evidence type="ECO:0000313" key="3">
    <source>
        <dbReference type="Proteomes" id="UP000263377"/>
    </source>
</evidence>
<proteinExistence type="predicted"/>
<feature type="region of interest" description="Disordered" evidence="1">
    <location>
        <begin position="1"/>
        <end position="20"/>
    </location>
</feature>
<accession>A0A372ZKS2</accession>
<evidence type="ECO:0000256" key="1">
    <source>
        <dbReference type="SAM" id="MobiDB-lite"/>
    </source>
</evidence>
<feature type="compositionally biased region" description="Basic and acidic residues" evidence="1">
    <location>
        <begin position="1"/>
        <end position="16"/>
    </location>
</feature>
<sequence length="98" mass="10722">MSAGHPDRHTAPDPDRPAWFAGSDEKLTVLRRAAEARGVALDPATPPSEEDAQELTDRLADILLAEGGFDGDWRTTPFGDLVEGLIDALHRYAYPDEH</sequence>
<name>A0A372ZKS2_9ACTN</name>
<gene>
    <name evidence="2" type="ORF">DR950_00410</name>
</gene>
<keyword evidence="3" id="KW-1185">Reference proteome</keyword>
<dbReference type="EMBL" id="QVIG01000001">
    <property type="protein sequence ID" value="RGD56453.1"/>
    <property type="molecule type" value="Genomic_DNA"/>
</dbReference>
<comment type="caution">
    <text evidence="2">The sequence shown here is derived from an EMBL/GenBank/DDBJ whole genome shotgun (WGS) entry which is preliminary data.</text>
</comment>
<dbReference type="Proteomes" id="UP000263377">
    <property type="component" value="Unassembled WGS sequence"/>
</dbReference>
<dbReference type="AlphaFoldDB" id="A0A372ZKS2"/>
<reference evidence="2 3" key="1">
    <citation type="submission" date="2018-08" db="EMBL/GenBank/DDBJ databases">
        <title>Diversity &amp; Physiological Properties of Lignin-Decomposing Actinobacteria from Soil.</title>
        <authorList>
            <person name="Roh S.G."/>
            <person name="Kim S.B."/>
        </authorList>
    </citation>
    <scope>NUCLEOTIDE SEQUENCE [LARGE SCALE GENOMIC DNA]</scope>
    <source>
        <strain evidence="2 3">MMS17-GH009</strain>
    </source>
</reference>